<sequence>MLTALAAAAPWTDPNRFGGPGPGFPFFFLIPLLWLAAFVALALLFRRGARRRWEAYGGPASGPNRSPEATLSERFANGEIDEIEYRARLEVLRANRPQRR</sequence>
<comment type="caution">
    <text evidence="2">The sequence shown here is derived from an EMBL/GenBank/DDBJ whole genome shotgun (WGS) entry which is preliminary data.</text>
</comment>
<organism evidence="2 3">
    <name type="scientific">Amnibacterium soli</name>
    <dbReference type="NCBI Taxonomy" id="1282736"/>
    <lineage>
        <taxon>Bacteria</taxon>
        <taxon>Bacillati</taxon>
        <taxon>Actinomycetota</taxon>
        <taxon>Actinomycetes</taxon>
        <taxon>Micrococcales</taxon>
        <taxon>Microbacteriaceae</taxon>
        <taxon>Amnibacterium</taxon>
    </lineage>
</organism>
<reference evidence="3" key="1">
    <citation type="journal article" date="2019" name="Int. J. Syst. Evol. Microbiol.">
        <title>The Global Catalogue of Microorganisms (GCM) 10K type strain sequencing project: providing services to taxonomists for standard genome sequencing and annotation.</title>
        <authorList>
            <consortium name="The Broad Institute Genomics Platform"/>
            <consortium name="The Broad Institute Genome Sequencing Center for Infectious Disease"/>
            <person name="Wu L."/>
            <person name="Ma J."/>
        </authorList>
    </citation>
    <scope>NUCLEOTIDE SEQUENCE [LARGE SCALE GENOMIC DNA]</scope>
    <source>
        <strain evidence="3">JCM 19015</strain>
    </source>
</reference>
<keyword evidence="3" id="KW-1185">Reference proteome</keyword>
<evidence type="ECO:0008006" key="4">
    <source>
        <dbReference type="Google" id="ProtNLM"/>
    </source>
</evidence>
<dbReference type="Proteomes" id="UP001500121">
    <property type="component" value="Unassembled WGS sequence"/>
</dbReference>
<keyword evidence="1" id="KW-0812">Transmembrane</keyword>
<protein>
    <recommendedName>
        <fullName evidence="4">SHOCT domain-containing protein</fullName>
    </recommendedName>
</protein>
<evidence type="ECO:0000313" key="2">
    <source>
        <dbReference type="EMBL" id="GAA4748505.1"/>
    </source>
</evidence>
<dbReference type="RefSeq" id="WP_345481100.1">
    <property type="nucleotide sequence ID" value="NZ_BAABLP010000004.1"/>
</dbReference>
<gene>
    <name evidence="2" type="ORF">GCM10025783_20830</name>
</gene>
<proteinExistence type="predicted"/>
<accession>A0ABP8Z7D9</accession>
<feature type="transmembrane region" description="Helical" evidence="1">
    <location>
        <begin position="24"/>
        <end position="45"/>
    </location>
</feature>
<keyword evidence="1" id="KW-0472">Membrane</keyword>
<evidence type="ECO:0000256" key="1">
    <source>
        <dbReference type="SAM" id="Phobius"/>
    </source>
</evidence>
<dbReference type="EMBL" id="BAABLP010000004">
    <property type="protein sequence ID" value="GAA4748505.1"/>
    <property type="molecule type" value="Genomic_DNA"/>
</dbReference>
<name>A0ABP8Z7D9_9MICO</name>
<keyword evidence="1" id="KW-1133">Transmembrane helix</keyword>
<evidence type="ECO:0000313" key="3">
    <source>
        <dbReference type="Proteomes" id="UP001500121"/>
    </source>
</evidence>